<sequence>MLHRLERGLLALSAGLIVCIGLLMVAEITLRYVFSVSTRISEEYSGYLFCAATLAGFFPALTTGRFLRIPALIARLPTRLRALAEVAIALVSAAFCLLLAWQCWDLFRMSLRFGSRSEQYSETPLMYPQALLPLGLGLLAVGMLLRGAHLARGLWAGDTALAEDEVNVVD</sequence>
<protein>
    <recommendedName>
        <fullName evidence="9">TRAP transporter small permease protein</fullName>
    </recommendedName>
</protein>
<dbReference type="RefSeq" id="WP_310457406.1">
    <property type="nucleotide sequence ID" value="NZ_JAVKPH010000011.1"/>
</dbReference>
<comment type="caution">
    <text evidence="11">The sequence shown here is derived from an EMBL/GenBank/DDBJ whole genome shotgun (WGS) entry which is preliminary data.</text>
</comment>
<organism evidence="11 12">
    <name type="scientific">Ruixingdingia sedimenti</name>
    <dbReference type="NCBI Taxonomy" id="3073604"/>
    <lineage>
        <taxon>Bacteria</taxon>
        <taxon>Pseudomonadati</taxon>
        <taxon>Pseudomonadota</taxon>
        <taxon>Alphaproteobacteria</taxon>
        <taxon>Rhodobacterales</taxon>
        <taxon>Paracoccaceae</taxon>
        <taxon>Ruixingdingia</taxon>
    </lineage>
</organism>
<dbReference type="PANTHER" id="PTHR35011">
    <property type="entry name" value="2,3-DIKETO-L-GULONATE TRAP TRANSPORTER SMALL PERMEASE PROTEIN YIAM"/>
    <property type="match status" value="1"/>
</dbReference>
<keyword evidence="3" id="KW-1003">Cell membrane</keyword>
<evidence type="ECO:0000256" key="9">
    <source>
        <dbReference type="RuleBase" id="RU369079"/>
    </source>
</evidence>
<dbReference type="Pfam" id="PF04290">
    <property type="entry name" value="DctQ"/>
    <property type="match status" value="1"/>
</dbReference>
<evidence type="ECO:0000313" key="11">
    <source>
        <dbReference type="EMBL" id="MDR5653164.1"/>
    </source>
</evidence>
<evidence type="ECO:0000313" key="12">
    <source>
        <dbReference type="Proteomes" id="UP001247754"/>
    </source>
</evidence>
<dbReference type="InterPro" id="IPR007387">
    <property type="entry name" value="TRAP_DctQ"/>
</dbReference>
<evidence type="ECO:0000256" key="1">
    <source>
        <dbReference type="ARBA" id="ARBA00004429"/>
    </source>
</evidence>
<comment type="subunit">
    <text evidence="9">The complex comprises the extracytoplasmic solute receptor protein and the two transmembrane proteins.</text>
</comment>
<feature type="transmembrane region" description="Helical" evidence="9">
    <location>
        <begin position="9"/>
        <end position="32"/>
    </location>
</feature>
<evidence type="ECO:0000256" key="8">
    <source>
        <dbReference type="ARBA" id="ARBA00038436"/>
    </source>
</evidence>
<dbReference type="InterPro" id="IPR055348">
    <property type="entry name" value="DctQ"/>
</dbReference>
<proteinExistence type="inferred from homology"/>
<evidence type="ECO:0000256" key="2">
    <source>
        <dbReference type="ARBA" id="ARBA00022448"/>
    </source>
</evidence>
<feature type="transmembrane region" description="Helical" evidence="9">
    <location>
        <begin position="125"/>
        <end position="145"/>
    </location>
</feature>
<reference evidence="11 12" key="1">
    <citation type="submission" date="2023-09" db="EMBL/GenBank/DDBJ databases">
        <title>Xinfangfangia sedmenti sp. nov., isolated the sedment.</title>
        <authorList>
            <person name="Xu L."/>
        </authorList>
    </citation>
    <scope>NUCLEOTIDE SEQUENCE [LARGE SCALE GENOMIC DNA]</scope>
    <source>
        <strain evidence="11 12">LG-4</strain>
    </source>
</reference>
<keyword evidence="5 9" id="KW-0812">Transmembrane</keyword>
<evidence type="ECO:0000259" key="10">
    <source>
        <dbReference type="Pfam" id="PF04290"/>
    </source>
</evidence>
<evidence type="ECO:0000256" key="4">
    <source>
        <dbReference type="ARBA" id="ARBA00022519"/>
    </source>
</evidence>
<feature type="transmembrane region" description="Helical" evidence="9">
    <location>
        <begin position="44"/>
        <end position="61"/>
    </location>
</feature>
<keyword evidence="12" id="KW-1185">Reference proteome</keyword>
<feature type="domain" description="Tripartite ATP-independent periplasmic transporters DctQ component" evidence="10">
    <location>
        <begin position="22"/>
        <end position="148"/>
    </location>
</feature>
<name>A0ABU1F8G2_9RHOB</name>
<evidence type="ECO:0000256" key="7">
    <source>
        <dbReference type="ARBA" id="ARBA00023136"/>
    </source>
</evidence>
<evidence type="ECO:0000256" key="3">
    <source>
        <dbReference type="ARBA" id="ARBA00022475"/>
    </source>
</evidence>
<evidence type="ECO:0000256" key="6">
    <source>
        <dbReference type="ARBA" id="ARBA00022989"/>
    </source>
</evidence>
<comment type="similarity">
    <text evidence="8 9">Belongs to the TRAP transporter small permease family.</text>
</comment>
<keyword evidence="4 9" id="KW-0997">Cell inner membrane</keyword>
<dbReference type="Proteomes" id="UP001247754">
    <property type="component" value="Unassembled WGS sequence"/>
</dbReference>
<evidence type="ECO:0000256" key="5">
    <source>
        <dbReference type="ARBA" id="ARBA00022692"/>
    </source>
</evidence>
<keyword evidence="6 9" id="KW-1133">Transmembrane helix</keyword>
<comment type="subcellular location">
    <subcellularLocation>
        <location evidence="1 9">Cell inner membrane</location>
        <topology evidence="1 9">Multi-pass membrane protein</topology>
    </subcellularLocation>
</comment>
<comment type="function">
    <text evidence="9">Part of the tripartite ATP-independent periplasmic (TRAP) transport system.</text>
</comment>
<dbReference type="PANTHER" id="PTHR35011:SF10">
    <property type="entry name" value="TRAP TRANSPORTER SMALL PERMEASE PROTEIN"/>
    <property type="match status" value="1"/>
</dbReference>
<dbReference type="EMBL" id="JAVKPH010000011">
    <property type="protein sequence ID" value="MDR5653164.1"/>
    <property type="molecule type" value="Genomic_DNA"/>
</dbReference>
<feature type="transmembrane region" description="Helical" evidence="9">
    <location>
        <begin position="82"/>
        <end position="101"/>
    </location>
</feature>
<gene>
    <name evidence="11" type="ORF">RGD00_11140</name>
</gene>
<keyword evidence="7 9" id="KW-0472">Membrane</keyword>
<accession>A0ABU1F8G2</accession>
<keyword evidence="2 9" id="KW-0813">Transport</keyword>